<sequence>MHAPNIVANPIIPAAATAFARREFIFCNSNDLIISYSLLWAA</sequence>
<dbReference type="KEGG" id="taz:TREAZ_2360"/>
<reference evidence="2" key="1">
    <citation type="submission" date="2009-12" db="EMBL/GenBank/DDBJ databases">
        <title>Complete sequence of Treponema azotonutricium strain ZAS-9.</title>
        <authorList>
            <person name="Tetu S.G."/>
            <person name="Matson E."/>
            <person name="Ren Q."/>
            <person name="Seshadri R."/>
            <person name="Elbourne L."/>
            <person name="Hassan K.A."/>
            <person name="Durkin A."/>
            <person name="Radune D."/>
            <person name="Mohamoud Y."/>
            <person name="Shay R."/>
            <person name="Jin S."/>
            <person name="Zhang X."/>
            <person name="Lucey K."/>
            <person name="Ballor N.R."/>
            <person name="Ottesen E."/>
            <person name="Rosenthal R."/>
            <person name="Allen A."/>
            <person name="Leadbetter J.R."/>
            <person name="Paulsen I.T."/>
        </authorList>
    </citation>
    <scope>NUCLEOTIDE SEQUENCE [LARGE SCALE GENOMIC DNA]</scope>
    <source>
        <strain evidence="2">ATCC BAA-888 / DSM 13862 / ZAS-9</strain>
    </source>
</reference>
<evidence type="ECO:0000313" key="2">
    <source>
        <dbReference type="Proteomes" id="UP000009222"/>
    </source>
</evidence>
<keyword evidence="2" id="KW-1185">Reference proteome</keyword>
<dbReference type="AlphaFoldDB" id="F5YGF7"/>
<evidence type="ECO:0000313" key="1">
    <source>
        <dbReference type="EMBL" id="AEF83028.1"/>
    </source>
</evidence>
<name>F5YGF7_LEAAZ</name>
<accession>F5YGF7</accession>
<gene>
    <name evidence="1" type="ordered locus">TREAZ_2360</name>
</gene>
<proteinExistence type="predicted"/>
<reference evidence="1 2" key="2">
    <citation type="journal article" date="2011" name="ISME J.">
        <title>RNA-seq reveals cooperative metabolic interactions between two termite-gut spirochete species in co-culture.</title>
        <authorList>
            <person name="Rosenthal A.Z."/>
            <person name="Matson E.G."/>
            <person name="Eldar A."/>
            <person name="Leadbetter J.R."/>
        </authorList>
    </citation>
    <scope>NUCLEOTIDE SEQUENCE [LARGE SCALE GENOMIC DNA]</scope>
    <source>
        <strain evidence="2">ATCC BAA-888 / DSM 13862 / ZAS-9</strain>
    </source>
</reference>
<dbReference type="InParanoid" id="F5YGF7"/>
<dbReference type="HOGENOM" id="CLU_3259285_0_0_12"/>
<organism evidence="1 2">
    <name type="scientific">Leadbettera azotonutricia (strain ATCC BAA-888 / DSM 13862 / ZAS-9)</name>
    <name type="common">Treponema azotonutricium</name>
    <dbReference type="NCBI Taxonomy" id="545695"/>
    <lineage>
        <taxon>Bacteria</taxon>
        <taxon>Pseudomonadati</taxon>
        <taxon>Spirochaetota</taxon>
        <taxon>Spirochaetia</taxon>
        <taxon>Spirochaetales</taxon>
        <taxon>Breznakiellaceae</taxon>
        <taxon>Leadbettera</taxon>
    </lineage>
</organism>
<dbReference type="Proteomes" id="UP000009222">
    <property type="component" value="Chromosome"/>
</dbReference>
<dbReference type="EMBL" id="CP001841">
    <property type="protein sequence ID" value="AEF83028.1"/>
    <property type="molecule type" value="Genomic_DNA"/>
</dbReference>
<protein>
    <submittedName>
        <fullName evidence="1">Uncharacterized protein</fullName>
    </submittedName>
</protein>